<accession>A0A060ZUU2</accession>
<dbReference type="GeneID" id="32467505"/>
<dbReference type="HOGENOM" id="CLU_2884032_0_0_11"/>
<keyword evidence="3" id="KW-1185">Reference proteome</keyword>
<evidence type="ECO:0000313" key="3">
    <source>
        <dbReference type="Proteomes" id="UP000756710"/>
    </source>
</evidence>
<dbReference type="EMBL" id="LK022848">
    <property type="protein sequence ID" value="CDR06827.1"/>
    <property type="molecule type" value="Genomic_DNA"/>
</dbReference>
<evidence type="ECO:0000313" key="2">
    <source>
        <dbReference type="EMBL" id="MBP2063785.1"/>
    </source>
</evidence>
<gene>
    <name evidence="2" type="ORF">J2Z30_004806</name>
    <name evidence="1" type="ORF">SIRAN3698</name>
</gene>
<dbReference type="Proteomes" id="UP000756710">
    <property type="component" value="Unassembled WGS sequence"/>
</dbReference>
<protein>
    <submittedName>
        <fullName evidence="1">Glycosyl transferase family 2</fullName>
    </submittedName>
</protein>
<organism evidence="1">
    <name type="scientific">Streptomyces iranensis</name>
    <dbReference type="NCBI Taxonomy" id="576784"/>
    <lineage>
        <taxon>Bacteria</taxon>
        <taxon>Bacillati</taxon>
        <taxon>Actinomycetota</taxon>
        <taxon>Actinomycetes</taxon>
        <taxon>Kitasatosporales</taxon>
        <taxon>Streptomycetaceae</taxon>
        <taxon>Streptomyces</taxon>
        <taxon>Streptomyces violaceusniger group</taxon>
    </lineage>
</organism>
<evidence type="ECO:0000313" key="1">
    <source>
        <dbReference type="EMBL" id="CDR06827.1"/>
    </source>
</evidence>
<keyword evidence="1" id="KW-0808">Transferase</keyword>
<dbReference type="GO" id="GO:0016740">
    <property type="term" value="F:transferase activity"/>
    <property type="evidence" value="ECO:0007669"/>
    <property type="project" value="UniProtKB-KW"/>
</dbReference>
<dbReference type="RefSeq" id="WP_044570417.1">
    <property type="nucleotide sequence ID" value="NZ_BAABDR010000011.1"/>
</dbReference>
<dbReference type="EMBL" id="JAGGLR010000013">
    <property type="protein sequence ID" value="MBP2063785.1"/>
    <property type="molecule type" value="Genomic_DNA"/>
</dbReference>
<reference evidence="1" key="1">
    <citation type="submission" date="2014-05" db="EMBL/GenBank/DDBJ databases">
        <authorList>
            <person name="Horn Fabian"/>
        </authorList>
    </citation>
    <scope>NUCLEOTIDE SEQUENCE</scope>
</reference>
<proteinExistence type="predicted"/>
<dbReference type="AlphaFoldDB" id="A0A060ZUU2"/>
<name>A0A060ZUU2_9ACTN</name>
<sequence>MFGLLMFQGWTTHEVDAAKTRPTCTSPVPKDIVGGGPPVVQINNGQMKTVSMLGFPRCAGVAD</sequence>
<reference evidence="2 3" key="2">
    <citation type="submission" date="2021-03" db="EMBL/GenBank/DDBJ databases">
        <title>Genomic Encyclopedia of Type Strains, Phase IV (KMG-IV): sequencing the most valuable type-strain genomes for metagenomic binning, comparative biology and taxonomic classification.</title>
        <authorList>
            <person name="Goeker M."/>
        </authorList>
    </citation>
    <scope>NUCLEOTIDE SEQUENCE [LARGE SCALE GENOMIC DNA]</scope>
    <source>
        <strain evidence="2 3">DSM 41954</strain>
    </source>
</reference>